<keyword evidence="2" id="KW-1185">Reference proteome</keyword>
<evidence type="ECO:0000313" key="1">
    <source>
        <dbReference type="EMBL" id="BBX47298.1"/>
    </source>
</evidence>
<accession>A0A7I7L0M1</accession>
<dbReference type="AlphaFoldDB" id="A0A7I7L0M1"/>
<protein>
    <submittedName>
        <fullName evidence="1">Uncharacterized protein</fullName>
    </submittedName>
</protein>
<reference evidence="1 2" key="1">
    <citation type="journal article" date="2019" name="Emerg. Microbes Infect.">
        <title>Comprehensive subspecies identification of 175 nontuberculous mycobacteria species based on 7547 genomic profiles.</title>
        <authorList>
            <person name="Matsumoto Y."/>
            <person name="Kinjo T."/>
            <person name="Motooka D."/>
            <person name="Nabeya D."/>
            <person name="Jung N."/>
            <person name="Uechi K."/>
            <person name="Horii T."/>
            <person name="Iida T."/>
            <person name="Fujita J."/>
            <person name="Nakamura S."/>
        </authorList>
    </citation>
    <scope>NUCLEOTIDE SEQUENCE [LARGE SCALE GENOMIC DNA]</scope>
    <source>
        <strain evidence="1 2">JCM 12404</strain>
    </source>
</reference>
<sequence length="78" mass="8502">MELAQRVGIPLERRKRGKRLGDLVLGIAMLGQRALHACYYAAGFVGPKLLAAHRNPHVTHLSWTTWRAGSIAAADIGD</sequence>
<dbReference type="KEGG" id="mcoo:MCOO_33130"/>
<dbReference type="EMBL" id="AP022569">
    <property type="protein sequence ID" value="BBX47298.1"/>
    <property type="molecule type" value="Genomic_DNA"/>
</dbReference>
<gene>
    <name evidence="1" type="ORF">MCOO_33130</name>
</gene>
<proteinExistence type="predicted"/>
<organism evidence="1 2">
    <name type="scientific">Mycobacterium cookii</name>
    <dbReference type="NCBI Taxonomy" id="1775"/>
    <lineage>
        <taxon>Bacteria</taxon>
        <taxon>Bacillati</taxon>
        <taxon>Actinomycetota</taxon>
        <taxon>Actinomycetes</taxon>
        <taxon>Mycobacteriales</taxon>
        <taxon>Mycobacteriaceae</taxon>
        <taxon>Mycobacterium</taxon>
    </lineage>
</organism>
<dbReference type="Proteomes" id="UP000465866">
    <property type="component" value="Chromosome"/>
</dbReference>
<evidence type="ECO:0000313" key="2">
    <source>
        <dbReference type="Proteomes" id="UP000465866"/>
    </source>
</evidence>
<name>A0A7I7L0M1_9MYCO</name>